<dbReference type="Proteomes" id="UP000000391">
    <property type="component" value="Chromosome"/>
</dbReference>
<reference evidence="2 3" key="1">
    <citation type="submission" date="2010-06" db="EMBL/GenBank/DDBJ databases">
        <title>Complete sequence chromosome of Methanohalobium evestigatum Z-7303.</title>
        <authorList>
            <consortium name="US DOE Joint Genome Institute"/>
            <person name="Lucas S."/>
            <person name="Copeland A."/>
            <person name="Lapidus A."/>
            <person name="Cheng J.-F."/>
            <person name="Bruce D."/>
            <person name="Goodwin L."/>
            <person name="Pitluck S."/>
            <person name="Saunders E."/>
            <person name="Detter J.C."/>
            <person name="Han C."/>
            <person name="Tapia R."/>
            <person name="Land M."/>
            <person name="Hauser L."/>
            <person name="Kyrpides N."/>
            <person name="Mikhailova N."/>
            <person name="Sieprawska-Lupa M."/>
            <person name="Whitman W.B."/>
            <person name="Anderson I."/>
            <person name="Woyke T."/>
        </authorList>
    </citation>
    <scope>NUCLEOTIDE SEQUENCE [LARGE SCALE GENOMIC DNA]</scope>
    <source>
        <strain evidence="3">ATCC BAA-1072 / DSM 3721 / NBRC 107634 / OCM 161 / Z-7303</strain>
    </source>
</reference>
<dbReference type="Pfam" id="PF09376">
    <property type="entry name" value="NurA"/>
    <property type="match status" value="1"/>
</dbReference>
<dbReference type="STRING" id="644295.Metev_1840"/>
<sequence>MTLEPVHIKEISQLASNIDVSLEDKDESEITTDIFSYLQELKYKGNIVLKSMEKLYRGKVNVEYIAQSSDPFDITYACDSGSTNPIPFDSGFFVDFCHCALASTPTNLDLHMKRTIVAATYNPSETVTIKTTQGWKEFDDGSGRKKIIRIQPGLLNKRIGRMVHDIALYLAESEHINWMLDGLDDNGVLIMDGPVYPKRLMYWLVVESEDIQIQYDPHTKTILQNYIDIMDEHIKKQKPLMGFVKNPEDIQVMQAMKQNGMRGIPWTMDAQFFKNLLSLKNDDADENKYITYTNWFIQPNKFYERMLNTTSPLVEDTLEHKYPADDYSLTFFMVYVPWMDVIFKIESPYGLTKNENIRDMVKRKVLYDISINGIPKALSKADSIAKIRKSEREYIKQQFNTGIDTSYNDIRWSETDV</sequence>
<dbReference type="OrthoDB" id="190207at2157"/>
<dbReference type="HOGENOM" id="CLU_054695_0_0_2"/>
<accession>D7EBF8</accession>
<feature type="domain" description="NurA" evidence="1">
    <location>
        <begin position="73"/>
        <end position="387"/>
    </location>
</feature>
<dbReference type="RefSeq" id="WP_013195240.1">
    <property type="nucleotide sequence ID" value="NC_014253.1"/>
</dbReference>
<dbReference type="SMART" id="SM00933">
    <property type="entry name" value="NurA"/>
    <property type="match status" value="1"/>
</dbReference>
<dbReference type="EMBL" id="CP002069">
    <property type="protein sequence ID" value="ADI74675.1"/>
    <property type="molecule type" value="Genomic_DNA"/>
</dbReference>
<gene>
    <name evidence="2" type="ordered locus">Metev_1840</name>
</gene>
<organism evidence="2 3">
    <name type="scientific">Methanohalobium evestigatum (strain ATCC BAA-1072 / DSM 3721 / NBRC 107634 / OCM 161 / Z-7303)</name>
    <dbReference type="NCBI Taxonomy" id="644295"/>
    <lineage>
        <taxon>Archaea</taxon>
        <taxon>Methanobacteriati</taxon>
        <taxon>Methanobacteriota</taxon>
        <taxon>Stenosarchaea group</taxon>
        <taxon>Methanomicrobia</taxon>
        <taxon>Methanosarcinales</taxon>
        <taxon>Methanosarcinaceae</taxon>
        <taxon>Methanohalobium</taxon>
    </lineage>
</organism>
<keyword evidence="3" id="KW-1185">Reference proteome</keyword>
<evidence type="ECO:0000259" key="1">
    <source>
        <dbReference type="SMART" id="SM00933"/>
    </source>
</evidence>
<name>D7EBF8_METEZ</name>
<proteinExistence type="predicted"/>
<dbReference type="GeneID" id="9347494"/>
<dbReference type="AlphaFoldDB" id="D7EBF8"/>
<evidence type="ECO:0000313" key="3">
    <source>
        <dbReference type="Proteomes" id="UP000000391"/>
    </source>
</evidence>
<dbReference type="InterPro" id="IPR018977">
    <property type="entry name" value="NurA_domain"/>
</dbReference>
<evidence type="ECO:0000313" key="2">
    <source>
        <dbReference type="EMBL" id="ADI74675.1"/>
    </source>
</evidence>
<protein>
    <submittedName>
        <fullName evidence="2">NurA domain protein</fullName>
    </submittedName>
</protein>
<dbReference type="KEGG" id="mev:Metev_1840"/>